<feature type="compositionally biased region" description="Polar residues" evidence="6">
    <location>
        <begin position="395"/>
        <end position="404"/>
    </location>
</feature>
<dbReference type="OrthoDB" id="9775903at2"/>
<evidence type="ECO:0000256" key="6">
    <source>
        <dbReference type="SAM" id="MobiDB-lite"/>
    </source>
</evidence>
<feature type="region of interest" description="Disordered" evidence="6">
    <location>
        <begin position="1"/>
        <end position="62"/>
    </location>
</feature>
<dbReference type="Proteomes" id="UP000195208">
    <property type="component" value="Unassembled WGS sequence"/>
</dbReference>
<dbReference type="KEGG" id="sagq:EP23_05580"/>
<feature type="compositionally biased region" description="Basic and acidic residues" evidence="6">
    <location>
        <begin position="407"/>
        <end position="416"/>
    </location>
</feature>
<comment type="caution">
    <text evidence="8">The sequence shown here is derived from an EMBL/GenBank/DDBJ whole genome shotgun (WGS) entry which is preliminary data.</text>
</comment>
<evidence type="ECO:0000256" key="4">
    <source>
        <dbReference type="ARBA" id="ARBA00022989"/>
    </source>
</evidence>
<sequence>MSDNKKHSSGIIDKAKQKFQNDENNQKEHGPNPDRQGDAKGDIHEEHNFVKPQPFQSKEAKKDNQTFFVSRINKPAKYTDRPNFFTYLLYRIGKDDASGLAAQLAYYFMLSLFPMLIFILSLIPLFNINQKSIISQIESNTPAQASSIITNILTDVMSNANGGILSFGLILALWTASNGMTALMNSFNVAYDVEDSRNFFVSKAMAVFFTLLIGITMPITLVLFTFGQQIGNFLFGPLGLDEAVKWVFSVLRTVLPVIAIFIVFTLLYTMAPNVKIKMKSVLPGALFATVIWILGTLAFGFYVSNFGNYSKTYGSIGGVIVLMLWLYITGFILILGAEVNAIFHHRKVAKGKTPEEITYDEMDARGEEDLADAYNNMGDESESHHHAKNPKHQVDYQNHNQYESPETVERKNEGRSHHIKTKK</sequence>
<dbReference type="PANTHER" id="PTHR30213:SF0">
    <property type="entry name" value="UPF0761 MEMBRANE PROTEIN YIHY"/>
    <property type="match status" value="1"/>
</dbReference>
<dbReference type="GeneID" id="57692060"/>
<gene>
    <name evidence="9" type="ORF">B9M88_08855</name>
    <name evidence="8" type="ORF">GLV84_12795</name>
</gene>
<feature type="transmembrane region" description="Helical" evidence="7">
    <location>
        <begin position="163"/>
        <end position="183"/>
    </location>
</feature>
<feature type="transmembrane region" description="Helical" evidence="7">
    <location>
        <begin position="315"/>
        <end position="337"/>
    </location>
</feature>
<feature type="transmembrane region" description="Helical" evidence="7">
    <location>
        <begin position="104"/>
        <end position="126"/>
    </location>
</feature>
<keyword evidence="4 7" id="KW-1133">Transmembrane helix</keyword>
<dbReference type="EMBL" id="NEFX01000017">
    <property type="protein sequence ID" value="OTW30627.1"/>
    <property type="molecule type" value="Genomic_DNA"/>
</dbReference>
<keyword evidence="5 7" id="KW-0472">Membrane</keyword>
<reference evidence="8" key="2">
    <citation type="submission" date="2019-11" db="EMBL/GenBank/DDBJ databases">
        <title>Whole genome comparisons of Staphylococcus agnetis isolates from cattle and chickens.</title>
        <authorList>
            <person name="Rhoads D."/>
            <person name="Shwani A."/>
            <person name="Adkins P."/>
            <person name="Calcutt M."/>
            <person name="Middleton J."/>
        </authorList>
    </citation>
    <scope>NUCLEOTIDE SEQUENCE</scope>
    <source>
        <strain evidence="8">1387</strain>
    </source>
</reference>
<dbReference type="NCBIfam" id="TIGR00765">
    <property type="entry name" value="yihY_not_rbn"/>
    <property type="match status" value="1"/>
</dbReference>
<comment type="subcellular location">
    <subcellularLocation>
        <location evidence="1">Cell membrane</location>
        <topology evidence="1">Multi-pass membrane protein</topology>
    </subcellularLocation>
</comment>
<dbReference type="EMBL" id="WMFL01000090">
    <property type="protein sequence ID" value="NJI03711.1"/>
    <property type="molecule type" value="Genomic_DNA"/>
</dbReference>
<protein>
    <submittedName>
        <fullName evidence="8">YihY family inner membrane protein</fullName>
    </submittedName>
</protein>
<evidence type="ECO:0000313" key="11">
    <source>
        <dbReference type="Proteomes" id="UP000646308"/>
    </source>
</evidence>
<evidence type="ECO:0000256" key="7">
    <source>
        <dbReference type="SAM" id="Phobius"/>
    </source>
</evidence>
<dbReference type="RefSeq" id="WP_060551427.1">
    <property type="nucleotide sequence ID" value="NZ_CP009623.1"/>
</dbReference>
<dbReference type="Proteomes" id="UP000646308">
    <property type="component" value="Unassembled WGS sequence"/>
</dbReference>
<evidence type="ECO:0000256" key="5">
    <source>
        <dbReference type="ARBA" id="ARBA00023136"/>
    </source>
</evidence>
<dbReference type="InterPro" id="IPR017039">
    <property type="entry name" value="Virul_fac_BrkB"/>
</dbReference>
<feature type="transmembrane region" description="Helical" evidence="7">
    <location>
        <begin position="204"/>
        <end position="226"/>
    </location>
</feature>
<evidence type="ECO:0000313" key="8">
    <source>
        <dbReference type="EMBL" id="NJI03711.1"/>
    </source>
</evidence>
<keyword evidence="10" id="KW-1185">Reference proteome</keyword>
<organism evidence="8 11">
    <name type="scientific">Staphylococcus agnetis</name>
    <dbReference type="NCBI Taxonomy" id="985762"/>
    <lineage>
        <taxon>Bacteria</taxon>
        <taxon>Bacillati</taxon>
        <taxon>Bacillota</taxon>
        <taxon>Bacilli</taxon>
        <taxon>Bacillales</taxon>
        <taxon>Staphylococcaceae</taxon>
        <taxon>Staphylococcus</taxon>
    </lineage>
</organism>
<dbReference type="GO" id="GO:0005886">
    <property type="term" value="C:plasma membrane"/>
    <property type="evidence" value="ECO:0007669"/>
    <property type="project" value="UniProtKB-SubCell"/>
</dbReference>
<evidence type="ECO:0000256" key="1">
    <source>
        <dbReference type="ARBA" id="ARBA00004651"/>
    </source>
</evidence>
<evidence type="ECO:0000313" key="10">
    <source>
        <dbReference type="Proteomes" id="UP000195208"/>
    </source>
</evidence>
<dbReference type="PANTHER" id="PTHR30213">
    <property type="entry name" value="INNER MEMBRANE PROTEIN YHJD"/>
    <property type="match status" value="1"/>
</dbReference>
<feature type="transmembrane region" description="Helical" evidence="7">
    <location>
        <begin position="246"/>
        <end position="269"/>
    </location>
</feature>
<evidence type="ECO:0000256" key="2">
    <source>
        <dbReference type="ARBA" id="ARBA00022475"/>
    </source>
</evidence>
<dbReference type="AlphaFoldDB" id="A0A2T4MGH6"/>
<dbReference type="Pfam" id="PF03631">
    <property type="entry name" value="Virul_fac_BrkB"/>
    <property type="match status" value="1"/>
</dbReference>
<keyword evidence="2" id="KW-1003">Cell membrane</keyword>
<accession>A0A2T4MGH6</accession>
<evidence type="ECO:0000256" key="3">
    <source>
        <dbReference type="ARBA" id="ARBA00022692"/>
    </source>
</evidence>
<feature type="transmembrane region" description="Helical" evidence="7">
    <location>
        <begin position="281"/>
        <end position="303"/>
    </location>
</feature>
<evidence type="ECO:0000313" key="9">
    <source>
        <dbReference type="EMBL" id="OTW30627.1"/>
    </source>
</evidence>
<keyword evidence="3 7" id="KW-0812">Transmembrane</keyword>
<reference evidence="9 10" key="1">
    <citation type="submission" date="2017-04" db="EMBL/GenBank/DDBJ databases">
        <title>Staphylococcus agnetis, a potential pathogen in the broiler production.</title>
        <authorList>
            <person name="Poulsen L."/>
        </authorList>
    </citation>
    <scope>NUCLEOTIDE SEQUENCE [LARGE SCALE GENOMIC DNA]</scope>
    <source>
        <strain evidence="9 10">723_310714_2_2_spleen</strain>
    </source>
</reference>
<feature type="region of interest" description="Disordered" evidence="6">
    <location>
        <begin position="370"/>
        <end position="423"/>
    </location>
</feature>
<feature type="compositionally biased region" description="Basic and acidic residues" evidence="6">
    <location>
        <begin position="13"/>
        <end position="49"/>
    </location>
</feature>
<name>A0A2T4MGH6_9STAP</name>
<proteinExistence type="predicted"/>